<evidence type="ECO:0000256" key="1">
    <source>
        <dbReference type="ARBA" id="ARBA00022553"/>
    </source>
</evidence>
<dbReference type="CDD" id="cd00383">
    <property type="entry name" value="trans_reg_C"/>
    <property type="match status" value="1"/>
</dbReference>
<evidence type="ECO:0000256" key="5">
    <source>
        <dbReference type="ARBA" id="ARBA00023163"/>
    </source>
</evidence>
<evidence type="ECO:0000256" key="8">
    <source>
        <dbReference type="SAM" id="MobiDB-lite"/>
    </source>
</evidence>
<sequence length="288" mass="31146">MDATVLIVEDEPGIADILRITLKYNGFTVYEAATGRQALAAAREHRPDLVLLDVMLPDGNGFEVCRALRRERAAEGAGPDGERPDAPAVIFVTARDAPRDVVAGLALGGDDYITKPFGVDEVVARVHAVLRRTRRRDPLPATRVLRHGDLELDEATYAVRRAGQPVELTPTEYNLLRHLLRNAGRILTKEQLLQHVWRYDSAVSSTVVETYISYLRRKLDRLGPPLIRTRRGVGYGIWAAPDADRAPGAEGEADEQRAGASGRETGPGADRDQGPGGPTAVPGPGGAA</sequence>
<dbReference type="AlphaFoldDB" id="A0A7U3VQH6"/>
<dbReference type="SMART" id="SM00448">
    <property type="entry name" value="REC"/>
    <property type="match status" value="1"/>
</dbReference>
<feature type="domain" description="Response regulatory" evidence="9">
    <location>
        <begin position="4"/>
        <end position="130"/>
    </location>
</feature>
<evidence type="ECO:0000259" key="10">
    <source>
        <dbReference type="PROSITE" id="PS51755"/>
    </source>
</evidence>
<reference evidence="11 12" key="2">
    <citation type="journal article" date="2011" name="J. Antibiot.">
        <title>Furaquinocins I and J: novel polyketide isoprenoid hybrid compounds from Streptomyces reveromyceticus SN-593.</title>
        <authorList>
            <person name="Panthee S."/>
            <person name="Takahashi S."/>
            <person name="Takagi H."/>
            <person name="Nogawa T."/>
            <person name="Oowada E."/>
            <person name="Uramoto M."/>
            <person name="Osada H."/>
        </authorList>
    </citation>
    <scope>NUCLEOTIDE SEQUENCE [LARGE SCALE GENOMIC DNA]</scope>
    <source>
        <strain evidence="11 12">SN-593</strain>
    </source>
</reference>
<dbReference type="Gene3D" id="6.10.250.690">
    <property type="match status" value="1"/>
</dbReference>
<evidence type="ECO:0000259" key="9">
    <source>
        <dbReference type="PROSITE" id="PS50110"/>
    </source>
</evidence>
<dbReference type="FunFam" id="1.10.10.10:FF:000005">
    <property type="entry name" value="Two-component system response regulator"/>
    <property type="match status" value="1"/>
</dbReference>
<dbReference type="InterPro" id="IPR001867">
    <property type="entry name" value="OmpR/PhoB-type_DNA-bd"/>
</dbReference>
<evidence type="ECO:0000313" key="11">
    <source>
        <dbReference type="EMBL" id="BBA99664.1"/>
    </source>
</evidence>
<keyword evidence="3" id="KW-0805">Transcription regulation</keyword>
<dbReference type="GO" id="GO:0000976">
    <property type="term" value="F:transcription cis-regulatory region binding"/>
    <property type="evidence" value="ECO:0007669"/>
    <property type="project" value="TreeGrafter"/>
</dbReference>
<protein>
    <submittedName>
        <fullName evidence="11">Putative two-component system response regulator</fullName>
    </submittedName>
</protein>
<proteinExistence type="predicted"/>
<dbReference type="PANTHER" id="PTHR48111:SF28">
    <property type="entry name" value="TRANSCRIPTIONAL REGULATORY PROTEIN TCRX-RELATED"/>
    <property type="match status" value="1"/>
</dbReference>
<dbReference type="Proteomes" id="UP000595703">
    <property type="component" value="Chromosome"/>
</dbReference>
<dbReference type="PROSITE" id="PS51755">
    <property type="entry name" value="OMPR_PHOB"/>
    <property type="match status" value="1"/>
</dbReference>
<dbReference type="Gene3D" id="3.40.50.2300">
    <property type="match status" value="1"/>
</dbReference>
<dbReference type="SMART" id="SM00862">
    <property type="entry name" value="Trans_reg_C"/>
    <property type="match status" value="1"/>
</dbReference>
<dbReference type="GO" id="GO:0006355">
    <property type="term" value="P:regulation of DNA-templated transcription"/>
    <property type="evidence" value="ECO:0007669"/>
    <property type="project" value="InterPro"/>
</dbReference>
<evidence type="ECO:0000256" key="4">
    <source>
        <dbReference type="ARBA" id="ARBA00023125"/>
    </source>
</evidence>
<keyword evidence="1 6" id="KW-0597">Phosphoprotein</keyword>
<dbReference type="EMBL" id="AP018365">
    <property type="protein sequence ID" value="BBA99664.1"/>
    <property type="molecule type" value="Genomic_DNA"/>
</dbReference>
<dbReference type="GO" id="GO:0005829">
    <property type="term" value="C:cytosol"/>
    <property type="evidence" value="ECO:0007669"/>
    <property type="project" value="TreeGrafter"/>
</dbReference>
<evidence type="ECO:0000256" key="3">
    <source>
        <dbReference type="ARBA" id="ARBA00023015"/>
    </source>
</evidence>
<dbReference type="InterPro" id="IPR001789">
    <property type="entry name" value="Sig_transdc_resp-reg_receiver"/>
</dbReference>
<keyword evidence="4 7" id="KW-0238">DNA-binding</keyword>
<gene>
    <name evidence="11" type="ORF">RVR_6383</name>
</gene>
<reference evidence="11 12" key="4">
    <citation type="journal article" date="2020" name="Sci. Rep.">
        <title>beta-carboline chemical signals induce reveromycin production through a LuxR family regulator in Streptomyces sp. SN-593.</title>
        <authorList>
            <person name="Panthee S."/>
            <person name="Kito N."/>
            <person name="Hayashi T."/>
            <person name="Shimizu T."/>
            <person name="Ishikawa J."/>
            <person name="Hamamoto H."/>
            <person name="Osada H."/>
            <person name="Takahashi S."/>
        </authorList>
    </citation>
    <scope>NUCLEOTIDE SEQUENCE [LARGE SCALE GENOMIC DNA]</scope>
    <source>
        <strain evidence="11 12">SN-593</strain>
    </source>
</reference>
<dbReference type="GO" id="GO:0000156">
    <property type="term" value="F:phosphorelay response regulator activity"/>
    <property type="evidence" value="ECO:0007669"/>
    <property type="project" value="TreeGrafter"/>
</dbReference>
<dbReference type="PANTHER" id="PTHR48111">
    <property type="entry name" value="REGULATOR OF RPOS"/>
    <property type="match status" value="1"/>
</dbReference>
<evidence type="ECO:0000256" key="6">
    <source>
        <dbReference type="PROSITE-ProRule" id="PRU00169"/>
    </source>
</evidence>
<reference evidence="11 12" key="1">
    <citation type="journal article" date="2010" name="J. Bacteriol.">
        <title>Biochemical characterization of a novel indole prenyltransferase from Streptomyces sp. SN-593.</title>
        <authorList>
            <person name="Takahashi S."/>
            <person name="Takagi H."/>
            <person name="Toyoda A."/>
            <person name="Uramoto M."/>
            <person name="Nogawa T."/>
            <person name="Ueki M."/>
            <person name="Sakaki Y."/>
            <person name="Osada H."/>
        </authorList>
    </citation>
    <scope>NUCLEOTIDE SEQUENCE [LARGE SCALE GENOMIC DNA]</scope>
    <source>
        <strain evidence="11 12">SN-593</strain>
    </source>
</reference>
<dbReference type="PROSITE" id="PS50110">
    <property type="entry name" value="RESPONSE_REGULATORY"/>
    <property type="match status" value="1"/>
</dbReference>
<reference evidence="11 12" key="3">
    <citation type="journal article" date="2011" name="Nat. Chem. Biol.">
        <title>Reveromycin A biosynthesis uses RevG and RevJ for stereospecific spiroacetal formation.</title>
        <authorList>
            <person name="Takahashi S."/>
            <person name="Toyoda A."/>
            <person name="Sekiyama Y."/>
            <person name="Takagi H."/>
            <person name="Nogawa T."/>
            <person name="Uramoto M."/>
            <person name="Suzuki R."/>
            <person name="Koshino H."/>
            <person name="Kumano T."/>
            <person name="Panthee S."/>
            <person name="Dairi T."/>
            <person name="Ishikawa J."/>
            <person name="Ikeda H."/>
            <person name="Sakaki Y."/>
            <person name="Osada H."/>
        </authorList>
    </citation>
    <scope>NUCLEOTIDE SEQUENCE [LARGE SCALE GENOMIC DNA]</scope>
    <source>
        <strain evidence="11 12">SN-593</strain>
    </source>
</reference>
<dbReference type="Pfam" id="PF00072">
    <property type="entry name" value="Response_reg"/>
    <property type="match status" value="1"/>
</dbReference>
<dbReference type="InterPro" id="IPR039420">
    <property type="entry name" value="WalR-like"/>
</dbReference>
<keyword evidence="2" id="KW-0902">Two-component regulatory system</keyword>
<organism evidence="11 12">
    <name type="scientific">Actinacidiphila reveromycinica</name>
    <dbReference type="NCBI Taxonomy" id="659352"/>
    <lineage>
        <taxon>Bacteria</taxon>
        <taxon>Bacillati</taxon>
        <taxon>Actinomycetota</taxon>
        <taxon>Actinomycetes</taxon>
        <taxon>Kitasatosporales</taxon>
        <taxon>Streptomycetaceae</taxon>
        <taxon>Actinacidiphila</taxon>
    </lineage>
</organism>
<feature type="DNA-binding region" description="OmpR/PhoB-type" evidence="7">
    <location>
        <begin position="142"/>
        <end position="239"/>
    </location>
</feature>
<dbReference type="KEGG" id="arev:RVR_6383"/>
<dbReference type="GO" id="GO:0032993">
    <property type="term" value="C:protein-DNA complex"/>
    <property type="evidence" value="ECO:0007669"/>
    <property type="project" value="TreeGrafter"/>
</dbReference>
<feature type="modified residue" description="4-aspartylphosphate" evidence="6">
    <location>
        <position position="53"/>
    </location>
</feature>
<dbReference type="InterPro" id="IPR036388">
    <property type="entry name" value="WH-like_DNA-bd_sf"/>
</dbReference>
<feature type="domain" description="OmpR/PhoB-type" evidence="10">
    <location>
        <begin position="142"/>
        <end position="239"/>
    </location>
</feature>
<feature type="region of interest" description="Disordered" evidence="8">
    <location>
        <begin position="241"/>
        <end position="288"/>
    </location>
</feature>
<dbReference type="Gene3D" id="1.10.10.10">
    <property type="entry name" value="Winged helix-like DNA-binding domain superfamily/Winged helix DNA-binding domain"/>
    <property type="match status" value="1"/>
</dbReference>
<keyword evidence="5" id="KW-0804">Transcription</keyword>
<evidence type="ECO:0000256" key="7">
    <source>
        <dbReference type="PROSITE-ProRule" id="PRU01091"/>
    </source>
</evidence>
<evidence type="ECO:0000313" key="12">
    <source>
        <dbReference type="Proteomes" id="UP000595703"/>
    </source>
</evidence>
<evidence type="ECO:0000256" key="2">
    <source>
        <dbReference type="ARBA" id="ARBA00023012"/>
    </source>
</evidence>
<dbReference type="Pfam" id="PF00486">
    <property type="entry name" value="Trans_reg_C"/>
    <property type="match status" value="1"/>
</dbReference>
<name>A0A7U3VQH6_9ACTN</name>
<accession>A0A7U3VQH6</accession>
<dbReference type="InterPro" id="IPR011006">
    <property type="entry name" value="CheY-like_superfamily"/>
</dbReference>
<dbReference type="SUPFAM" id="SSF52172">
    <property type="entry name" value="CheY-like"/>
    <property type="match status" value="1"/>
</dbReference>
<keyword evidence="12" id="KW-1185">Reference proteome</keyword>